<feature type="region of interest" description="Disordered" evidence="1">
    <location>
        <begin position="73"/>
        <end position="155"/>
    </location>
</feature>
<evidence type="ECO:0000313" key="3">
    <source>
        <dbReference type="Proteomes" id="UP000037035"/>
    </source>
</evidence>
<proteinExistence type="predicted"/>
<evidence type="ECO:0000256" key="1">
    <source>
        <dbReference type="SAM" id="MobiDB-lite"/>
    </source>
</evidence>
<feature type="region of interest" description="Disordered" evidence="1">
    <location>
        <begin position="1"/>
        <end position="23"/>
    </location>
</feature>
<feature type="compositionally biased region" description="Basic and acidic residues" evidence="1">
    <location>
        <begin position="93"/>
        <end position="106"/>
    </location>
</feature>
<feature type="compositionally biased region" description="Polar residues" evidence="1">
    <location>
        <begin position="107"/>
        <end position="120"/>
    </location>
</feature>
<name>A0A0L6UGV2_9BASI</name>
<dbReference type="Proteomes" id="UP000037035">
    <property type="component" value="Unassembled WGS sequence"/>
</dbReference>
<dbReference type="AlphaFoldDB" id="A0A0L6UGV2"/>
<protein>
    <submittedName>
        <fullName evidence="2">Uncharacterized protein</fullName>
    </submittedName>
</protein>
<dbReference type="VEuPathDB" id="FungiDB:VP01_636g1"/>
<accession>A0A0L6UGV2</accession>
<sequence length="204" mass="23108">TITHRRTSRWDKNRNINSDSDSALKTTLGHSLTRHQKSQHFSRSTATNIHGAHKTKGQNRFSVHVIIRNPAKSPCQHGKVRSPEMTSFPGKMTTERHLTEQDRKESQISQHSLTTLTCSNQDDRGTPFDGSTIPGTSTHSQDPKEQPTDINTPPLTASCIPILSSDLERSSTLAKHMTLTDRPFRYKELVFWCAYDAYVYAFEQ</sequence>
<dbReference type="EMBL" id="LAVV01011685">
    <property type="protein sequence ID" value="KNZ47477.1"/>
    <property type="molecule type" value="Genomic_DNA"/>
</dbReference>
<reference evidence="2 3" key="1">
    <citation type="submission" date="2015-08" db="EMBL/GenBank/DDBJ databases">
        <title>Next Generation Sequencing and Analysis of the Genome of Puccinia sorghi L Schw, the Causal Agent of Maize Common Rust.</title>
        <authorList>
            <person name="Rochi L."/>
            <person name="Burguener G."/>
            <person name="Darino M."/>
            <person name="Turjanski A."/>
            <person name="Kreff E."/>
            <person name="Dieguez M.J."/>
            <person name="Sacco F."/>
        </authorList>
    </citation>
    <scope>NUCLEOTIDE SEQUENCE [LARGE SCALE GENOMIC DNA]</scope>
    <source>
        <strain evidence="2 3">RO10H11247</strain>
    </source>
</reference>
<organism evidence="2 3">
    <name type="scientific">Puccinia sorghi</name>
    <dbReference type="NCBI Taxonomy" id="27349"/>
    <lineage>
        <taxon>Eukaryota</taxon>
        <taxon>Fungi</taxon>
        <taxon>Dikarya</taxon>
        <taxon>Basidiomycota</taxon>
        <taxon>Pucciniomycotina</taxon>
        <taxon>Pucciniomycetes</taxon>
        <taxon>Pucciniales</taxon>
        <taxon>Pucciniaceae</taxon>
        <taxon>Puccinia</taxon>
    </lineage>
</organism>
<feature type="non-terminal residue" evidence="2">
    <location>
        <position position="1"/>
    </location>
</feature>
<comment type="caution">
    <text evidence="2">The sequence shown here is derived from an EMBL/GenBank/DDBJ whole genome shotgun (WGS) entry which is preliminary data.</text>
</comment>
<keyword evidence="3" id="KW-1185">Reference proteome</keyword>
<gene>
    <name evidence="2" type="ORF">VP01_636g1</name>
</gene>
<evidence type="ECO:0000313" key="2">
    <source>
        <dbReference type="EMBL" id="KNZ47477.1"/>
    </source>
</evidence>